<name>A0A415BT15_PHOVU</name>
<reference evidence="1 2" key="1">
    <citation type="submission" date="2018-08" db="EMBL/GenBank/DDBJ databases">
        <title>A genome reference for cultivated species of the human gut microbiota.</title>
        <authorList>
            <person name="Zou Y."/>
            <person name="Xue W."/>
            <person name="Luo G."/>
        </authorList>
    </citation>
    <scope>NUCLEOTIDE SEQUENCE [LARGE SCALE GENOMIC DNA]</scope>
    <source>
        <strain evidence="1 2">AM13-21</strain>
    </source>
</reference>
<gene>
    <name evidence="1" type="ORF">DW150_08145</name>
</gene>
<comment type="caution">
    <text evidence="1">The sequence shown here is derived from an EMBL/GenBank/DDBJ whole genome shotgun (WGS) entry which is preliminary data.</text>
</comment>
<evidence type="ECO:0000313" key="2">
    <source>
        <dbReference type="Proteomes" id="UP000285777"/>
    </source>
</evidence>
<proteinExistence type="predicted"/>
<dbReference type="Proteomes" id="UP000285777">
    <property type="component" value="Unassembled WGS sequence"/>
</dbReference>
<dbReference type="EMBL" id="QRLF01000011">
    <property type="protein sequence ID" value="RHI92164.1"/>
    <property type="molecule type" value="Genomic_DNA"/>
</dbReference>
<organism evidence="1 2">
    <name type="scientific">Phocaeicola vulgatus</name>
    <name type="common">Bacteroides vulgatus</name>
    <dbReference type="NCBI Taxonomy" id="821"/>
    <lineage>
        <taxon>Bacteria</taxon>
        <taxon>Pseudomonadati</taxon>
        <taxon>Bacteroidota</taxon>
        <taxon>Bacteroidia</taxon>
        <taxon>Bacteroidales</taxon>
        <taxon>Bacteroidaceae</taxon>
        <taxon>Phocaeicola</taxon>
    </lineage>
</organism>
<evidence type="ECO:0000313" key="1">
    <source>
        <dbReference type="EMBL" id="RHI92164.1"/>
    </source>
</evidence>
<accession>A0A415BT15</accession>
<sequence length="754" mass="88093">MDERKEPYIEQQPVEDALYSKLQAQTLEEVQRLAGQVWTDYNVHDPGITVGDIANYALAELDYKLGFPLADYCVEKEGTFIPERFGLFPPEEAYTTQPVTTEDYRRLFLSHIPEIDDVYLVCDPQTGGYTIRVLLSPFEEEDRQKVCDKVKSLYNRHRNLCEFLSGEVEIIETDKLEFHAEFEIEPGADASVVLARLYATILRYLSGAVRLSTPDTAASSGIAPEEWLEGLTDAVRPVIPELQQTEYELYKQLREVEGVRSFTTCYLMKDGEPQTCFAQGFGIQLPTRKEELHVRIRQGRFEVEPDIDIFRARLETLYRSSRRRQFVRNEEEKEYHWPLPDTTYRDIFTHQSIIHDFPACYRLSEKENREETAFESYLKLYDRVIREGLSEVKALPRLLSLETEDAAILSDRRIRELKKTYLDFLDRLYGVESHPAWLAEENGYGETEEDTLRRRMGFLHHAASLTGNRSRARNILPGEKTSDTPVIKEWFCRLLGLESNDEHAVSNVLPKYNLRIVERKAGKSLAERLDSLLIDERMLEEDKVEPVVYDEPAADEARKLDEYNRMLEELEYFNENRISGDLFRGGTDLANYRTARLGAEEYILLYRNRERGGWSSLGRADSREILNTMANILRRFLCELNRACETVYVMEPVLADTGRAFHLILVFPAWTRRFHSERFRAQCEKLLCTLLPAHLTVEYHWLDERNMKRFESYYHQWMRSLADPRMGDYKRLLLQVIDELLTLTTKKTKPDDTD</sequence>
<protein>
    <submittedName>
        <fullName evidence="1">Uncharacterized protein</fullName>
    </submittedName>
</protein>
<dbReference type="AlphaFoldDB" id="A0A415BT15"/>
<dbReference type="RefSeq" id="WP_118290613.1">
    <property type="nucleotide sequence ID" value="NZ_QRLF01000011.1"/>
</dbReference>